<keyword evidence="3" id="KW-1185">Reference proteome</keyword>
<gene>
    <name evidence="2" type="ORF">PITC_043320</name>
</gene>
<accession>A0A0A2KS40</accession>
<reference evidence="2 3" key="1">
    <citation type="journal article" date="2015" name="Mol. Plant Microbe Interact.">
        <title>Genome, transcriptome, and functional analyses of Penicillium expansum provide new insights into secondary metabolism and pathogenicity.</title>
        <authorList>
            <person name="Ballester A.R."/>
            <person name="Marcet-Houben M."/>
            <person name="Levin E."/>
            <person name="Sela N."/>
            <person name="Selma-Lazaro C."/>
            <person name="Carmona L."/>
            <person name="Wisniewski M."/>
            <person name="Droby S."/>
            <person name="Gonzalez-Candelas L."/>
            <person name="Gabaldon T."/>
        </authorList>
    </citation>
    <scope>NUCLEOTIDE SEQUENCE [LARGE SCALE GENOMIC DNA]</scope>
    <source>
        <strain evidence="2 3">PHI-1</strain>
    </source>
</reference>
<organism evidence="2 3">
    <name type="scientific">Penicillium italicum</name>
    <name type="common">Blue mold</name>
    <dbReference type="NCBI Taxonomy" id="40296"/>
    <lineage>
        <taxon>Eukaryota</taxon>
        <taxon>Fungi</taxon>
        <taxon>Dikarya</taxon>
        <taxon>Ascomycota</taxon>
        <taxon>Pezizomycotina</taxon>
        <taxon>Eurotiomycetes</taxon>
        <taxon>Eurotiomycetidae</taxon>
        <taxon>Eurotiales</taxon>
        <taxon>Aspergillaceae</taxon>
        <taxon>Penicillium</taxon>
    </lineage>
</organism>
<dbReference type="EMBL" id="JQGA01001118">
    <property type="protein sequence ID" value="KGO69768.1"/>
    <property type="molecule type" value="Genomic_DNA"/>
</dbReference>
<sequence length="126" mass="13975">MPSALTALRKRQNTSEQQIHGMKPEVSLWNTPDRLHALNTCGALPDMAKESSDREDTYRKNFPADQADVKTAALTMWSKAGMPAFWMPITNGGELTVPSPLVRRLASDGQTKPMVSTPKMYKRTNG</sequence>
<dbReference type="Proteomes" id="UP000030104">
    <property type="component" value="Unassembled WGS sequence"/>
</dbReference>
<comment type="caution">
    <text evidence="2">The sequence shown here is derived from an EMBL/GenBank/DDBJ whole genome shotgun (WGS) entry which is preliminary data.</text>
</comment>
<evidence type="ECO:0000313" key="2">
    <source>
        <dbReference type="EMBL" id="KGO69768.1"/>
    </source>
</evidence>
<name>A0A0A2KS40_PENIT</name>
<dbReference type="AlphaFoldDB" id="A0A0A2KS40"/>
<dbReference type="HOGENOM" id="CLU_1982327_0_0_1"/>
<proteinExistence type="predicted"/>
<evidence type="ECO:0000313" key="3">
    <source>
        <dbReference type="Proteomes" id="UP000030104"/>
    </source>
</evidence>
<feature type="region of interest" description="Disordered" evidence="1">
    <location>
        <begin position="104"/>
        <end position="126"/>
    </location>
</feature>
<protein>
    <submittedName>
        <fullName evidence="2">Uncharacterized protein</fullName>
    </submittedName>
</protein>
<evidence type="ECO:0000256" key="1">
    <source>
        <dbReference type="SAM" id="MobiDB-lite"/>
    </source>
</evidence>